<name>A0A5Q6RXM9_9ACTN</name>
<dbReference type="Gene3D" id="1.10.1780.10">
    <property type="entry name" value="Clp, N-terminal domain"/>
    <property type="match status" value="2"/>
</dbReference>
<evidence type="ECO:0000259" key="1">
    <source>
        <dbReference type="Pfam" id="PF02861"/>
    </source>
</evidence>
<evidence type="ECO:0000313" key="2">
    <source>
        <dbReference type="EMBL" id="KAA1422798.1"/>
    </source>
</evidence>
<dbReference type="InterPro" id="IPR004176">
    <property type="entry name" value="Clp_R_N"/>
</dbReference>
<sequence>MFEKFTATARTAVTEAQAEAHDVGDRRIEPVHVLGALVKHDPADGILSRHGVTYAAVRAQIAGSGDGTLDAAALASLGVDLDAVREQADTTFGPGALDRAGRGRGHLRFARGSKAALEQALRATVAGPGREIGAPQLLAGVLAVNDPRTTAVIAAVCDDPAALRDEVARAVSGKAA</sequence>
<comment type="caution">
    <text evidence="2">The sequence shown here is derived from an EMBL/GenBank/DDBJ whole genome shotgun (WGS) entry which is preliminary data.</text>
</comment>
<protein>
    <submittedName>
        <fullName evidence="2">Clp protease</fullName>
    </submittedName>
</protein>
<dbReference type="AlphaFoldDB" id="A0A5Q6RXM9"/>
<dbReference type="GO" id="GO:0008233">
    <property type="term" value="F:peptidase activity"/>
    <property type="evidence" value="ECO:0007669"/>
    <property type="project" value="UniProtKB-KW"/>
</dbReference>
<evidence type="ECO:0000313" key="3">
    <source>
        <dbReference type="Proteomes" id="UP000307768"/>
    </source>
</evidence>
<accession>A0A5Q6RXM9</accession>
<keyword evidence="2" id="KW-0645">Protease</keyword>
<dbReference type="Proteomes" id="UP000307768">
    <property type="component" value="Unassembled WGS sequence"/>
</dbReference>
<dbReference type="OrthoDB" id="3628183at2"/>
<dbReference type="EMBL" id="VDFQ02000003">
    <property type="protein sequence ID" value="KAA1422798.1"/>
    <property type="molecule type" value="Genomic_DNA"/>
</dbReference>
<dbReference type="Pfam" id="PF02861">
    <property type="entry name" value="Clp_N"/>
    <property type="match status" value="1"/>
</dbReference>
<dbReference type="SUPFAM" id="SSF81923">
    <property type="entry name" value="Double Clp-N motif"/>
    <property type="match status" value="1"/>
</dbReference>
<keyword evidence="2" id="KW-0378">Hydrolase</keyword>
<proteinExistence type="predicted"/>
<dbReference type="InterPro" id="IPR036628">
    <property type="entry name" value="Clp_N_dom_sf"/>
</dbReference>
<gene>
    <name evidence="2" type="ORF">FE697_011610</name>
</gene>
<feature type="domain" description="Clp R" evidence="1">
    <location>
        <begin position="4"/>
        <end position="62"/>
    </location>
</feature>
<dbReference type="GO" id="GO:0006508">
    <property type="term" value="P:proteolysis"/>
    <property type="evidence" value="ECO:0007669"/>
    <property type="project" value="UniProtKB-KW"/>
</dbReference>
<reference evidence="2 3" key="1">
    <citation type="submission" date="2019-09" db="EMBL/GenBank/DDBJ databases">
        <title>Mumia zhuanghuii sp. nov. isolated from the intestinal contents of plateau pika (Ochotona curzoniae) in the Qinghai-Tibet plateau of China.</title>
        <authorList>
            <person name="Tian Z."/>
        </authorList>
    </citation>
    <scope>NUCLEOTIDE SEQUENCE [LARGE SCALE GENOMIC DNA]</scope>
    <source>
        <strain evidence="3">350</strain>
    </source>
</reference>
<dbReference type="RefSeq" id="WP_149769748.1">
    <property type="nucleotide sequence ID" value="NZ_VDFQ02000003.1"/>
</dbReference>
<organism evidence="2 3">
    <name type="scientific">Mumia zhuanghuii</name>
    <dbReference type="NCBI Taxonomy" id="2585211"/>
    <lineage>
        <taxon>Bacteria</taxon>
        <taxon>Bacillati</taxon>
        <taxon>Actinomycetota</taxon>
        <taxon>Actinomycetes</taxon>
        <taxon>Propionibacteriales</taxon>
        <taxon>Nocardioidaceae</taxon>
        <taxon>Mumia</taxon>
    </lineage>
</organism>